<dbReference type="STRING" id="453.Lfee_2734"/>
<keyword evidence="1" id="KW-0472">Membrane</keyword>
<dbReference type="AlphaFoldDB" id="A0A0W0THK7"/>
<dbReference type="Proteomes" id="UP000251942">
    <property type="component" value="Unassembled WGS sequence"/>
</dbReference>
<keyword evidence="1" id="KW-1133">Transmembrane helix</keyword>
<evidence type="ECO:0000313" key="3">
    <source>
        <dbReference type="EMBL" id="SPX61712.1"/>
    </source>
</evidence>
<keyword evidence="1" id="KW-0812">Transmembrane</keyword>
<name>A0A0W0THK7_9GAMM</name>
<accession>A0A0W0THK7</accession>
<keyword evidence="4" id="KW-1185">Reference proteome</keyword>
<feature type="transmembrane region" description="Helical" evidence="1">
    <location>
        <begin position="28"/>
        <end position="49"/>
    </location>
</feature>
<evidence type="ECO:0000313" key="5">
    <source>
        <dbReference type="Proteomes" id="UP000251942"/>
    </source>
</evidence>
<dbReference type="PATRIC" id="fig|453.4.peg.2993"/>
<evidence type="ECO:0000313" key="4">
    <source>
        <dbReference type="Proteomes" id="UP000054698"/>
    </source>
</evidence>
<evidence type="ECO:0000313" key="2">
    <source>
        <dbReference type="EMBL" id="KTC95070.1"/>
    </source>
</evidence>
<reference evidence="3 5" key="2">
    <citation type="submission" date="2018-06" db="EMBL/GenBank/DDBJ databases">
        <authorList>
            <consortium name="Pathogen Informatics"/>
            <person name="Doyle S."/>
        </authorList>
    </citation>
    <scope>NUCLEOTIDE SEQUENCE [LARGE SCALE GENOMIC DNA]</scope>
    <source>
        <strain evidence="3 5">NCTC12022</strain>
    </source>
</reference>
<sequence>MLFDSSWQNIILVHFLGKLKSMKINCQIFIASDFILLLARLCSAFVFGIENRLFSDL</sequence>
<reference evidence="2 4" key="1">
    <citation type="submission" date="2015-11" db="EMBL/GenBank/DDBJ databases">
        <title>Genomic analysis of 38 Legionella species identifies large and diverse effector repertoires.</title>
        <authorList>
            <person name="Burstein D."/>
            <person name="Amaro F."/>
            <person name="Zusman T."/>
            <person name="Lifshitz Z."/>
            <person name="Cohen O."/>
            <person name="Gilbert J.A."/>
            <person name="Pupko T."/>
            <person name="Shuman H.A."/>
            <person name="Segal G."/>
        </authorList>
    </citation>
    <scope>NUCLEOTIDE SEQUENCE [LARGE SCALE GENOMIC DNA]</scope>
    <source>
        <strain evidence="2 4">WO-44C</strain>
    </source>
</reference>
<evidence type="ECO:0000256" key="1">
    <source>
        <dbReference type="SAM" id="Phobius"/>
    </source>
</evidence>
<organism evidence="2 4">
    <name type="scientific">Legionella feeleii</name>
    <dbReference type="NCBI Taxonomy" id="453"/>
    <lineage>
        <taxon>Bacteria</taxon>
        <taxon>Pseudomonadati</taxon>
        <taxon>Pseudomonadota</taxon>
        <taxon>Gammaproteobacteria</taxon>
        <taxon>Legionellales</taxon>
        <taxon>Legionellaceae</taxon>
        <taxon>Legionella</taxon>
    </lineage>
</organism>
<dbReference type="EMBL" id="LNYB01000085">
    <property type="protein sequence ID" value="KTC95070.1"/>
    <property type="molecule type" value="Genomic_DNA"/>
</dbReference>
<proteinExistence type="predicted"/>
<dbReference type="Proteomes" id="UP000054698">
    <property type="component" value="Unassembled WGS sequence"/>
</dbReference>
<dbReference type="EMBL" id="UASS01000022">
    <property type="protein sequence ID" value="SPX61712.1"/>
    <property type="molecule type" value="Genomic_DNA"/>
</dbReference>
<gene>
    <name evidence="2" type="ORF">Lfee_2734</name>
    <name evidence="3" type="ORF">NCTC12022_02460</name>
</gene>
<protein>
    <submittedName>
        <fullName evidence="2">Uncharacterized protein</fullName>
    </submittedName>
</protein>